<dbReference type="GO" id="GO:0005524">
    <property type="term" value="F:ATP binding"/>
    <property type="evidence" value="ECO:0007669"/>
    <property type="project" value="UniProtKB-KW"/>
</dbReference>
<keyword evidence="2" id="KW-0723">Serine/threonine-protein kinase</keyword>
<evidence type="ECO:0000256" key="4">
    <source>
        <dbReference type="ARBA" id="ARBA00022741"/>
    </source>
</evidence>
<accession>A0A2W5TTF6</accession>
<dbReference type="InterPro" id="IPR000253">
    <property type="entry name" value="FHA_dom"/>
</dbReference>
<dbReference type="Gene3D" id="2.60.200.20">
    <property type="match status" value="1"/>
</dbReference>
<dbReference type="Gene3D" id="1.10.510.10">
    <property type="entry name" value="Transferase(Phosphotransferase) domain 1"/>
    <property type="match status" value="1"/>
</dbReference>
<dbReference type="CDD" id="cd14014">
    <property type="entry name" value="STKc_PknB_like"/>
    <property type="match status" value="1"/>
</dbReference>
<dbReference type="InterPro" id="IPR008984">
    <property type="entry name" value="SMAD_FHA_dom_sf"/>
</dbReference>
<dbReference type="InterPro" id="IPR000719">
    <property type="entry name" value="Prot_kinase_dom"/>
</dbReference>
<gene>
    <name evidence="11" type="ORF">DI536_02830</name>
</gene>
<organism evidence="11 12">
    <name type="scientific">Archangium gephyra</name>
    <dbReference type="NCBI Taxonomy" id="48"/>
    <lineage>
        <taxon>Bacteria</taxon>
        <taxon>Pseudomonadati</taxon>
        <taxon>Myxococcota</taxon>
        <taxon>Myxococcia</taxon>
        <taxon>Myxococcales</taxon>
        <taxon>Cystobacterineae</taxon>
        <taxon>Archangiaceae</taxon>
        <taxon>Archangium</taxon>
    </lineage>
</organism>
<feature type="domain" description="FHA" evidence="9">
    <location>
        <begin position="24"/>
        <end position="74"/>
    </location>
</feature>
<evidence type="ECO:0000259" key="9">
    <source>
        <dbReference type="PROSITE" id="PS50006"/>
    </source>
</evidence>
<feature type="compositionally biased region" description="Basic and acidic residues" evidence="7">
    <location>
        <begin position="585"/>
        <end position="601"/>
    </location>
</feature>
<keyword evidence="5" id="KW-0418">Kinase</keyword>
<dbReference type="Pfam" id="PF00069">
    <property type="entry name" value="Pkinase"/>
    <property type="match status" value="1"/>
</dbReference>
<evidence type="ECO:0000256" key="3">
    <source>
        <dbReference type="ARBA" id="ARBA00022679"/>
    </source>
</evidence>
<evidence type="ECO:0000313" key="12">
    <source>
        <dbReference type="Proteomes" id="UP000249061"/>
    </source>
</evidence>
<keyword evidence="4" id="KW-0547">Nucleotide-binding</keyword>
<evidence type="ECO:0000256" key="2">
    <source>
        <dbReference type="ARBA" id="ARBA00022527"/>
    </source>
</evidence>
<evidence type="ECO:0000259" key="10">
    <source>
        <dbReference type="PROSITE" id="PS50011"/>
    </source>
</evidence>
<dbReference type="InterPro" id="IPR011009">
    <property type="entry name" value="Kinase-like_dom_sf"/>
</dbReference>
<reference evidence="11 12" key="1">
    <citation type="submission" date="2017-08" db="EMBL/GenBank/DDBJ databases">
        <title>Infants hospitalized years apart are colonized by the same room-sourced microbial strains.</title>
        <authorList>
            <person name="Brooks B."/>
            <person name="Olm M.R."/>
            <person name="Firek B.A."/>
            <person name="Baker R."/>
            <person name="Thomas B.C."/>
            <person name="Morowitz M.J."/>
            <person name="Banfield J.F."/>
        </authorList>
    </citation>
    <scope>NUCLEOTIDE SEQUENCE [LARGE SCALE GENOMIC DNA]</scope>
    <source>
        <strain evidence="11">S2_003_000_R2_14</strain>
    </source>
</reference>
<evidence type="ECO:0000313" key="11">
    <source>
        <dbReference type="EMBL" id="PZR17277.1"/>
    </source>
</evidence>
<keyword evidence="8" id="KW-0472">Membrane</keyword>
<keyword evidence="3" id="KW-0808">Transferase</keyword>
<proteinExistence type="predicted"/>
<keyword evidence="6" id="KW-0067">ATP-binding</keyword>
<dbReference type="Pfam" id="PF08308">
    <property type="entry name" value="PEGA"/>
    <property type="match status" value="1"/>
</dbReference>
<dbReference type="SUPFAM" id="SSF49879">
    <property type="entry name" value="SMAD/FHA domain"/>
    <property type="match status" value="1"/>
</dbReference>
<evidence type="ECO:0000256" key="6">
    <source>
        <dbReference type="ARBA" id="ARBA00022840"/>
    </source>
</evidence>
<dbReference type="SMART" id="SM00220">
    <property type="entry name" value="S_TKc"/>
    <property type="match status" value="1"/>
</dbReference>
<dbReference type="EC" id="2.7.11.1" evidence="1"/>
<protein>
    <recommendedName>
        <fullName evidence="1">non-specific serine/threonine protein kinase</fullName>
        <ecNumber evidence="1">2.7.11.1</ecNumber>
    </recommendedName>
</protein>
<dbReference type="FunFam" id="1.10.510.10:FF:000021">
    <property type="entry name" value="Serine/threonine protein kinase"/>
    <property type="match status" value="1"/>
</dbReference>
<dbReference type="InterPro" id="IPR013229">
    <property type="entry name" value="PEGA"/>
</dbReference>
<dbReference type="PANTHER" id="PTHR43289:SF6">
    <property type="entry name" value="SERINE_THREONINE-PROTEIN KINASE NEKL-3"/>
    <property type="match status" value="1"/>
</dbReference>
<keyword evidence="8" id="KW-1133">Transmembrane helix</keyword>
<comment type="caution">
    <text evidence="11">The sequence shown here is derived from an EMBL/GenBank/DDBJ whole genome shotgun (WGS) entry which is preliminary data.</text>
</comment>
<keyword evidence="8" id="KW-0812">Transmembrane</keyword>
<dbReference type="PROSITE" id="PS00108">
    <property type="entry name" value="PROTEIN_KINASE_ST"/>
    <property type="match status" value="1"/>
</dbReference>
<dbReference type="PANTHER" id="PTHR43289">
    <property type="entry name" value="MITOGEN-ACTIVATED PROTEIN KINASE KINASE KINASE 20-RELATED"/>
    <property type="match status" value="1"/>
</dbReference>
<evidence type="ECO:0000256" key="8">
    <source>
        <dbReference type="SAM" id="Phobius"/>
    </source>
</evidence>
<feature type="region of interest" description="Disordered" evidence="7">
    <location>
        <begin position="572"/>
        <end position="601"/>
    </location>
</feature>
<dbReference type="PROSITE" id="PS50011">
    <property type="entry name" value="PROTEIN_KINASE_DOM"/>
    <property type="match status" value="1"/>
</dbReference>
<dbReference type="EMBL" id="QFQP01000002">
    <property type="protein sequence ID" value="PZR17277.1"/>
    <property type="molecule type" value="Genomic_DNA"/>
</dbReference>
<evidence type="ECO:0000256" key="1">
    <source>
        <dbReference type="ARBA" id="ARBA00012513"/>
    </source>
</evidence>
<dbReference type="PROSITE" id="PS50006">
    <property type="entry name" value="FHA_DOMAIN"/>
    <property type="match status" value="1"/>
</dbReference>
<dbReference type="AlphaFoldDB" id="A0A2W5TTF6"/>
<feature type="domain" description="Protein kinase" evidence="10">
    <location>
        <begin position="131"/>
        <end position="397"/>
    </location>
</feature>
<dbReference type="GO" id="GO:0004674">
    <property type="term" value="F:protein serine/threonine kinase activity"/>
    <property type="evidence" value="ECO:0007669"/>
    <property type="project" value="UniProtKB-KW"/>
</dbReference>
<dbReference type="Proteomes" id="UP000249061">
    <property type="component" value="Unassembled WGS sequence"/>
</dbReference>
<dbReference type="SUPFAM" id="SSF56112">
    <property type="entry name" value="Protein kinase-like (PK-like)"/>
    <property type="match status" value="1"/>
</dbReference>
<name>A0A2W5TTF6_9BACT</name>
<dbReference type="InterPro" id="IPR008271">
    <property type="entry name" value="Ser/Thr_kinase_AS"/>
</dbReference>
<evidence type="ECO:0000256" key="7">
    <source>
        <dbReference type="SAM" id="MobiDB-lite"/>
    </source>
</evidence>
<dbReference type="CDD" id="cd00060">
    <property type="entry name" value="FHA"/>
    <property type="match status" value="1"/>
</dbReference>
<sequence>MAELEFIMEAPEHGRVVAFPSKSFVIGSAESCQLRFQTQLIGAEHAEIVKDMRGQWWVRDLLGTGAVAVNDAPVLDERLSPGDRLRVADIVLRVQDSGVNQHARTRSGDSVPVAPPPSKELAIETVIDSRYKIVKRIATGGMGQVYQAVHVELGKPLALKVMLPELSQDQEFVARFKREAIASSRIGQQNIIDISDFGRTPDGRFYFVMEFVDGKTLVRYRREGPFQFARVVHVGLQIARALAAAHSVNIVHRDLKPENVMLLQRPGQPDFVKVLDFGIAKVVNGAQTAAYTAIGTVVGTPQYMAPEQARGLPVDVRSDVYSLGLILHELIRGKPTFDGDSQVELMGKQVHEPAPPLVSPFGIVPRALEQIVMQMLAKEPSQRPASMEAVVNALEAVASTPTPTARTEPLSPVVAKSKAKTELLTNVAPLTPVPTRVQPATAVGQSAVDLAAIRPSRTPLIIAGLVLVVGALGVALWATRELQAAPKPVVTAPPAPVPVVEPAPPPASVVKIALETDPERAEVYEDDVLLGSTPLTLSRPLGTLASLRFEQRDYTPVSRKVRFESDTTVSIVLEKAKPAMKKPPPRPERTADDSELKDSPF</sequence>
<dbReference type="Pfam" id="PF00498">
    <property type="entry name" value="FHA"/>
    <property type="match status" value="1"/>
</dbReference>
<evidence type="ECO:0000256" key="5">
    <source>
        <dbReference type="ARBA" id="ARBA00022777"/>
    </source>
</evidence>
<feature type="transmembrane region" description="Helical" evidence="8">
    <location>
        <begin position="460"/>
        <end position="478"/>
    </location>
</feature>
<dbReference type="Gene3D" id="3.30.200.20">
    <property type="entry name" value="Phosphorylase Kinase, domain 1"/>
    <property type="match status" value="1"/>
</dbReference>